<dbReference type="RefSeq" id="XP_004039608.1">
    <property type="nucleotide sequence ID" value="XM_004039560.1"/>
</dbReference>
<dbReference type="InParanoid" id="G0QKF1"/>
<dbReference type="GeneID" id="14910496"/>
<dbReference type="GO" id="GO:0006623">
    <property type="term" value="P:protein targeting to vacuole"/>
    <property type="evidence" value="ECO:0007669"/>
    <property type="project" value="InterPro"/>
</dbReference>
<dbReference type="Proteomes" id="UP000008983">
    <property type="component" value="Unassembled WGS sequence"/>
</dbReference>
<dbReference type="InterPro" id="IPR043972">
    <property type="entry name" value="FUZ/MON1/HPS1_longin_1"/>
</dbReference>
<feature type="domain" description="FUZ/MON1/HPS1 first Longin" evidence="1">
    <location>
        <begin position="25"/>
        <end position="57"/>
    </location>
</feature>
<proteinExistence type="predicted"/>
<protein>
    <recommendedName>
        <fullName evidence="1">FUZ/MON1/HPS1 first Longin domain-containing protein</fullName>
    </recommendedName>
</protein>
<organism evidence="2 3">
    <name type="scientific">Ichthyophthirius multifiliis</name>
    <name type="common">White spot disease agent</name>
    <name type="synonym">Ich</name>
    <dbReference type="NCBI Taxonomy" id="5932"/>
    <lineage>
        <taxon>Eukaryota</taxon>
        <taxon>Sar</taxon>
        <taxon>Alveolata</taxon>
        <taxon>Ciliophora</taxon>
        <taxon>Intramacronucleata</taxon>
        <taxon>Oligohymenophorea</taxon>
        <taxon>Hymenostomatida</taxon>
        <taxon>Ophryoglenina</taxon>
        <taxon>Ichthyophthirius</taxon>
    </lineage>
</organism>
<keyword evidence="3" id="KW-1185">Reference proteome</keyword>
<dbReference type="PANTHER" id="PTHR13027:SF7">
    <property type="entry name" value="VACUOLAR FUSION PROTEIN MON1 HOMOLOG"/>
    <property type="match status" value="1"/>
</dbReference>
<sequence length="95" mass="11220">MIPHSIQKHIDQSPDKQNYNNHKHHVFIITDAGRPVYTRYGDETELSSLIATMGAILEKYKIYFFKDGNAGFFKYLNDFYINRYSKQKITIKTQL</sequence>
<dbReference type="EMBL" id="GL983158">
    <property type="protein sequence ID" value="EGR34304.1"/>
    <property type="molecule type" value="Genomic_DNA"/>
</dbReference>
<dbReference type="Pfam" id="PF19036">
    <property type="entry name" value="Fuz_longin_1"/>
    <property type="match status" value="1"/>
</dbReference>
<dbReference type="eggNOG" id="KOG0997">
    <property type="taxonomic scope" value="Eukaryota"/>
</dbReference>
<evidence type="ECO:0000259" key="1">
    <source>
        <dbReference type="Pfam" id="PF19036"/>
    </source>
</evidence>
<dbReference type="STRING" id="857967.G0QKF1"/>
<gene>
    <name evidence="2" type="ORF">IMG5_017110</name>
</gene>
<reference evidence="2 3" key="1">
    <citation type="submission" date="2011-07" db="EMBL/GenBank/DDBJ databases">
        <authorList>
            <person name="Coyne R."/>
            <person name="Brami D."/>
            <person name="Johnson J."/>
            <person name="Hostetler J."/>
            <person name="Hannick L."/>
            <person name="Clark T."/>
            <person name="Cassidy-Hanley D."/>
            <person name="Inman J."/>
        </authorList>
    </citation>
    <scope>NUCLEOTIDE SEQUENCE [LARGE SCALE GENOMIC DNA]</scope>
    <source>
        <strain evidence="2 3">G5</strain>
    </source>
</reference>
<name>G0QKF1_ICHMU</name>
<accession>G0QKF1</accession>
<dbReference type="PRINTS" id="PR01546">
    <property type="entry name" value="YEAST73DUF"/>
</dbReference>
<evidence type="ECO:0000313" key="3">
    <source>
        <dbReference type="Proteomes" id="UP000008983"/>
    </source>
</evidence>
<dbReference type="InterPro" id="IPR004353">
    <property type="entry name" value="Mon1"/>
</dbReference>
<evidence type="ECO:0000313" key="2">
    <source>
        <dbReference type="EMBL" id="EGR34304.1"/>
    </source>
</evidence>
<dbReference type="PANTHER" id="PTHR13027">
    <property type="entry name" value="SAND PROTEIN-RELATED"/>
    <property type="match status" value="1"/>
</dbReference>
<dbReference type="OrthoDB" id="293850at2759"/>
<dbReference type="AlphaFoldDB" id="G0QKF1"/>